<keyword evidence="3" id="KW-1185">Reference proteome</keyword>
<dbReference type="EMBL" id="BBVC01000052">
    <property type="protein sequence ID" value="GAO98378.1"/>
    <property type="molecule type" value="Genomic_DNA"/>
</dbReference>
<proteinExistence type="predicted"/>
<evidence type="ECO:0000313" key="2">
    <source>
        <dbReference type="EMBL" id="GAO98378.1"/>
    </source>
</evidence>
<feature type="signal peptide" evidence="1">
    <location>
        <begin position="1"/>
        <end position="23"/>
    </location>
</feature>
<dbReference type="Proteomes" id="UP000036771">
    <property type="component" value="Unassembled WGS sequence"/>
</dbReference>
<dbReference type="InterPro" id="IPR020080">
    <property type="entry name" value="OM_adhesin/peptidase_omptin"/>
</dbReference>
<reference evidence="2 3" key="1">
    <citation type="submission" date="2015-03" db="EMBL/GenBank/DDBJ databases">
        <title>Caedibacter varicaedens, whole genome shotgun sequence.</title>
        <authorList>
            <person name="Suzuki H."/>
            <person name="Dapper A.L."/>
            <person name="Gibson A.K."/>
            <person name="Jackson C."/>
            <person name="Lee H."/>
            <person name="Pejaver V.R."/>
            <person name="Doak T."/>
            <person name="Lynch M."/>
        </authorList>
    </citation>
    <scope>NUCLEOTIDE SEQUENCE [LARGE SCALE GENOMIC DNA]</scope>
</reference>
<dbReference type="AlphaFoldDB" id="A0A0K8MDT5"/>
<feature type="chain" id="PRO_5005512692" description="Outer membrane protein beta-barrel domain-containing protein" evidence="1">
    <location>
        <begin position="24"/>
        <end position="280"/>
    </location>
</feature>
<organism evidence="2 3">
    <name type="scientific">Caedimonas varicaedens</name>
    <dbReference type="NCBI Taxonomy" id="1629334"/>
    <lineage>
        <taxon>Bacteria</taxon>
        <taxon>Pseudomonadati</taxon>
        <taxon>Pseudomonadota</taxon>
        <taxon>Alphaproteobacteria</taxon>
        <taxon>Holosporales</taxon>
        <taxon>Caedimonadaceae</taxon>
        <taxon>Caedimonas</taxon>
    </lineage>
</organism>
<evidence type="ECO:0008006" key="4">
    <source>
        <dbReference type="Google" id="ProtNLM"/>
    </source>
</evidence>
<evidence type="ECO:0000256" key="1">
    <source>
        <dbReference type="SAM" id="SignalP"/>
    </source>
</evidence>
<sequence precursor="true">MKKNILRLSIALTIASASSNIRAETPSAFRYEFSLGIEAIRYFYKEPDIFQNELVPEYGAQWMNNTGNLYGLNGSYRLTWKETLFIQPEGRFLWGKHAYRTGRKEEVTQKTKKEIVALIYEPRLVAGIKIPVMHRLILSPYTGIGYRFKSDDSEETKTDDNDILGYYRKSNYVYIPLGGYVDYALNDTWSVSLSKENMIGLSRRGIITEVHMEIPLHPSYSNNPTATDSKENYQSHIFITKLNSRSVLILITGMSETLKDRQVEHENPTMSLLNQGCVLG</sequence>
<gene>
    <name evidence="2" type="ORF">Cva_01032</name>
</gene>
<comment type="caution">
    <text evidence="2">The sequence shown here is derived from an EMBL/GenBank/DDBJ whole genome shotgun (WGS) entry which is preliminary data.</text>
</comment>
<evidence type="ECO:0000313" key="3">
    <source>
        <dbReference type="Proteomes" id="UP000036771"/>
    </source>
</evidence>
<dbReference type="GO" id="GO:0004190">
    <property type="term" value="F:aspartic-type endopeptidase activity"/>
    <property type="evidence" value="ECO:0007669"/>
    <property type="project" value="InterPro"/>
</dbReference>
<protein>
    <recommendedName>
        <fullName evidence="4">Outer membrane protein beta-barrel domain-containing protein</fullName>
    </recommendedName>
</protein>
<name>A0A0K8MDT5_9PROT</name>
<keyword evidence="1" id="KW-0732">Signal</keyword>
<accession>A0A0K8MDT5</accession>
<dbReference type="OrthoDB" id="597531at2"/>
<dbReference type="SUPFAM" id="SSF69917">
    <property type="entry name" value="OMPT-like"/>
    <property type="match status" value="1"/>
</dbReference>